<accession>A0A9P5HIL5</accession>
<feature type="repeat" description="ANK" evidence="3">
    <location>
        <begin position="260"/>
        <end position="282"/>
    </location>
</feature>
<organism evidence="4 5">
    <name type="scientific">Cylindrodendrum hubeiense</name>
    <dbReference type="NCBI Taxonomy" id="595255"/>
    <lineage>
        <taxon>Eukaryota</taxon>
        <taxon>Fungi</taxon>
        <taxon>Dikarya</taxon>
        <taxon>Ascomycota</taxon>
        <taxon>Pezizomycotina</taxon>
        <taxon>Sordariomycetes</taxon>
        <taxon>Hypocreomycetidae</taxon>
        <taxon>Hypocreales</taxon>
        <taxon>Nectriaceae</taxon>
        <taxon>Cylindrodendrum</taxon>
    </lineage>
</organism>
<dbReference type="PANTHER" id="PTHR24198">
    <property type="entry name" value="ANKYRIN REPEAT AND PROTEIN KINASE DOMAIN-CONTAINING PROTEIN"/>
    <property type="match status" value="1"/>
</dbReference>
<evidence type="ECO:0000313" key="4">
    <source>
        <dbReference type="EMBL" id="KAF7551890.1"/>
    </source>
</evidence>
<evidence type="ECO:0000313" key="5">
    <source>
        <dbReference type="Proteomes" id="UP000722485"/>
    </source>
</evidence>
<keyword evidence="5" id="KW-1185">Reference proteome</keyword>
<gene>
    <name evidence="4" type="ORF">G7Z17_g4704</name>
</gene>
<dbReference type="SMART" id="SM00248">
    <property type="entry name" value="ANK"/>
    <property type="match status" value="8"/>
</dbReference>
<keyword evidence="1" id="KW-0677">Repeat</keyword>
<proteinExistence type="predicted"/>
<evidence type="ECO:0000256" key="2">
    <source>
        <dbReference type="ARBA" id="ARBA00023043"/>
    </source>
</evidence>
<dbReference type="SUPFAM" id="SSF48403">
    <property type="entry name" value="Ankyrin repeat"/>
    <property type="match status" value="2"/>
</dbReference>
<dbReference type="PANTHER" id="PTHR24198:SF165">
    <property type="entry name" value="ANKYRIN REPEAT-CONTAINING PROTEIN-RELATED"/>
    <property type="match status" value="1"/>
</dbReference>
<dbReference type="InterPro" id="IPR036770">
    <property type="entry name" value="Ankyrin_rpt-contain_sf"/>
</dbReference>
<dbReference type="InterPro" id="IPR002110">
    <property type="entry name" value="Ankyrin_rpt"/>
</dbReference>
<dbReference type="EMBL" id="JAANBB010000070">
    <property type="protein sequence ID" value="KAF7551890.1"/>
    <property type="molecule type" value="Genomic_DNA"/>
</dbReference>
<reference evidence="4" key="1">
    <citation type="submission" date="2020-03" db="EMBL/GenBank/DDBJ databases">
        <title>Draft Genome Sequence of Cylindrodendrum hubeiense.</title>
        <authorList>
            <person name="Buettner E."/>
            <person name="Kellner H."/>
        </authorList>
    </citation>
    <scope>NUCLEOTIDE SEQUENCE</scope>
    <source>
        <strain evidence="4">IHI 201604</strain>
    </source>
</reference>
<feature type="repeat" description="ANK" evidence="3">
    <location>
        <begin position="41"/>
        <end position="73"/>
    </location>
</feature>
<dbReference type="Gene3D" id="1.25.40.20">
    <property type="entry name" value="Ankyrin repeat-containing domain"/>
    <property type="match status" value="2"/>
</dbReference>
<evidence type="ECO:0000256" key="3">
    <source>
        <dbReference type="PROSITE-ProRule" id="PRU00023"/>
    </source>
</evidence>
<dbReference type="Pfam" id="PF12796">
    <property type="entry name" value="Ank_2"/>
    <property type="match status" value="3"/>
</dbReference>
<dbReference type="Proteomes" id="UP000722485">
    <property type="component" value="Unassembled WGS sequence"/>
</dbReference>
<keyword evidence="2 3" id="KW-0040">ANK repeat</keyword>
<dbReference type="PROSITE" id="PS50297">
    <property type="entry name" value="ANK_REP_REGION"/>
    <property type="match status" value="3"/>
</dbReference>
<evidence type="ECO:0000256" key="1">
    <source>
        <dbReference type="ARBA" id="ARBA00022737"/>
    </source>
</evidence>
<feature type="repeat" description="ANK" evidence="3">
    <location>
        <begin position="328"/>
        <end position="349"/>
    </location>
</feature>
<protein>
    <submittedName>
        <fullName evidence="4">Uncharacterized protein</fullName>
    </submittedName>
</protein>
<dbReference type="OrthoDB" id="20872at2759"/>
<sequence>MNAQDLMQRTVLHVCALRQQSAAASIILDRNPGLINRQDRSGKTSLHYAVDKSSRAMVKLLLEKGADVNILDMHSNAPLHVAILKHDTFICNVMIESKVGVELSLDNLEHAWNLAVEAGASFIMALLQTLRSNSSKLLTGGDLHTNAALTHTKRSLALVLTAESSSDFTAADLDFMLELGRDPGFSGDTSPCTPAIIRSAIIRGAGNAATFLLRRSAIDLHCLGEDGESVLHLAVVYDAQPVVKLLLDNDEIDLTSVDPQGHTALHLALLHKRLHIFQMLLESSKVKPEQVTSSGATALHLAIKHRFSEAIPLLLAHPETQANCLDNSGRTALHHAVLQQDLAVVRLLLGSSRVIAETPSRDGRTALAYAALSAGEDMVLFLLNTGKFDQGQKDSYGKTALDWAHMNIYPQISTILRSTG</sequence>
<comment type="caution">
    <text evidence="4">The sequence shown here is derived from an EMBL/GenBank/DDBJ whole genome shotgun (WGS) entry which is preliminary data.</text>
</comment>
<dbReference type="PROSITE" id="PS50088">
    <property type="entry name" value="ANK_REPEAT"/>
    <property type="match status" value="3"/>
</dbReference>
<dbReference type="AlphaFoldDB" id="A0A9P5HIL5"/>
<name>A0A9P5HIL5_9HYPO</name>